<evidence type="ECO:0000256" key="6">
    <source>
        <dbReference type="ARBA" id="ARBA00022777"/>
    </source>
</evidence>
<keyword evidence="7" id="KW-0256">Endoplasmic reticulum</keyword>
<comment type="similarity">
    <text evidence="2">Belongs to the polyprenol kinase family.</text>
</comment>
<dbReference type="STRING" id="1287681.M7SWB5"/>
<accession>M7SWB5</accession>
<gene>
    <name evidence="12" type="ORF">UCREL1_2058</name>
</gene>
<evidence type="ECO:0000256" key="3">
    <source>
        <dbReference type="ARBA" id="ARBA00012132"/>
    </source>
</evidence>
<dbReference type="GO" id="GO:0043048">
    <property type="term" value="P:dolichyl monophosphate biosynthetic process"/>
    <property type="evidence" value="ECO:0007669"/>
    <property type="project" value="TreeGrafter"/>
</dbReference>
<feature type="transmembrane region" description="Helical" evidence="11">
    <location>
        <begin position="150"/>
        <end position="172"/>
    </location>
</feature>
<dbReference type="EMBL" id="KB705746">
    <property type="protein sequence ID" value="EMR70899.1"/>
    <property type="molecule type" value="Genomic_DNA"/>
</dbReference>
<feature type="transmembrane region" description="Helical" evidence="11">
    <location>
        <begin position="280"/>
        <end position="313"/>
    </location>
</feature>
<comment type="subcellular location">
    <subcellularLocation>
        <location evidence="1">Endoplasmic reticulum membrane</location>
        <topology evidence="1">Multi-pass membrane protein</topology>
    </subcellularLocation>
</comment>
<keyword evidence="9 11" id="KW-0472">Membrane</keyword>
<dbReference type="OMA" id="WICLPER"/>
<dbReference type="PANTHER" id="PTHR13205">
    <property type="entry name" value="TRANSMEMBRANE PROTEIN 15-RELATED"/>
    <property type="match status" value="1"/>
</dbReference>
<feature type="region of interest" description="Disordered" evidence="10">
    <location>
        <begin position="34"/>
        <end position="126"/>
    </location>
</feature>
<dbReference type="AlphaFoldDB" id="M7SWB5"/>
<evidence type="ECO:0000256" key="5">
    <source>
        <dbReference type="ARBA" id="ARBA00022692"/>
    </source>
</evidence>
<evidence type="ECO:0000256" key="8">
    <source>
        <dbReference type="ARBA" id="ARBA00022989"/>
    </source>
</evidence>
<dbReference type="HOGENOM" id="CLU_007859_1_0_1"/>
<evidence type="ECO:0000313" key="13">
    <source>
        <dbReference type="Proteomes" id="UP000012174"/>
    </source>
</evidence>
<evidence type="ECO:0000256" key="9">
    <source>
        <dbReference type="ARBA" id="ARBA00023136"/>
    </source>
</evidence>
<feature type="transmembrane region" description="Helical" evidence="11">
    <location>
        <begin position="342"/>
        <end position="363"/>
    </location>
</feature>
<feature type="compositionally biased region" description="Basic residues" evidence="10">
    <location>
        <begin position="114"/>
        <end position="126"/>
    </location>
</feature>
<feature type="transmembrane region" description="Helical" evidence="11">
    <location>
        <begin position="391"/>
        <end position="410"/>
    </location>
</feature>
<dbReference type="InterPro" id="IPR032974">
    <property type="entry name" value="Polypren_kinase"/>
</dbReference>
<keyword evidence="5 11" id="KW-0812">Transmembrane</keyword>
<dbReference type="Proteomes" id="UP000012174">
    <property type="component" value="Unassembled WGS sequence"/>
</dbReference>
<name>M7SWB5_EUTLA</name>
<evidence type="ECO:0000256" key="4">
    <source>
        <dbReference type="ARBA" id="ARBA00022679"/>
    </source>
</evidence>
<dbReference type="GO" id="GO:0016779">
    <property type="term" value="F:nucleotidyltransferase activity"/>
    <property type="evidence" value="ECO:0007669"/>
    <property type="project" value="UniProtKB-KW"/>
</dbReference>
<keyword evidence="8 11" id="KW-1133">Transmembrane helix</keyword>
<reference evidence="13" key="1">
    <citation type="journal article" date="2013" name="Genome Announc.">
        <title>Draft genome sequence of the grapevine dieback fungus Eutypa lata UCR-EL1.</title>
        <authorList>
            <person name="Blanco-Ulate B."/>
            <person name="Rolshausen P.E."/>
            <person name="Cantu D."/>
        </authorList>
    </citation>
    <scope>NUCLEOTIDE SEQUENCE [LARGE SCALE GENOMIC DNA]</scope>
    <source>
        <strain evidence="13">UCR-EL1</strain>
    </source>
</reference>
<keyword evidence="12" id="KW-0548">Nucleotidyltransferase</keyword>
<dbReference type="OrthoDB" id="377083at2759"/>
<evidence type="ECO:0000313" key="12">
    <source>
        <dbReference type="EMBL" id="EMR70899.1"/>
    </source>
</evidence>
<evidence type="ECO:0000256" key="10">
    <source>
        <dbReference type="SAM" id="MobiDB-lite"/>
    </source>
</evidence>
<keyword evidence="13" id="KW-1185">Reference proteome</keyword>
<organism evidence="12 13">
    <name type="scientific">Eutypa lata (strain UCR-EL1)</name>
    <name type="common">Grapevine dieback disease fungus</name>
    <name type="synonym">Eutypa armeniacae</name>
    <dbReference type="NCBI Taxonomy" id="1287681"/>
    <lineage>
        <taxon>Eukaryota</taxon>
        <taxon>Fungi</taxon>
        <taxon>Dikarya</taxon>
        <taxon>Ascomycota</taxon>
        <taxon>Pezizomycotina</taxon>
        <taxon>Sordariomycetes</taxon>
        <taxon>Xylariomycetidae</taxon>
        <taxon>Xylariales</taxon>
        <taxon>Diatrypaceae</taxon>
        <taxon>Eutypa</taxon>
    </lineage>
</organism>
<proteinExistence type="inferred from homology"/>
<dbReference type="PANTHER" id="PTHR13205:SF15">
    <property type="entry name" value="DOLICHOL KINASE"/>
    <property type="match status" value="1"/>
</dbReference>
<dbReference type="GO" id="GO:0004168">
    <property type="term" value="F:dolichol kinase activity"/>
    <property type="evidence" value="ECO:0007669"/>
    <property type="project" value="UniProtKB-EC"/>
</dbReference>
<keyword evidence="4 12" id="KW-0808">Transferase</keyword>
<dbReference type="GO" id="GO:0005789">
    <property type="term" value="C:endoplasmic reticulum membrane"/>
    <property type="evidence" value="ECO:0007669"/>
    <property type="project" value="UniProtKB-SubCell"/>
</dbReference>
<evidence type="ECO:0000256" key="11">
    <source>
        <dbReference type="SAM" id="Phobius"/>
    </source>
</evidence>
<feature type="compositionally biased region" description="Polar residues" evidence="10">
    <location>
        <begin position="71"/>
        <end position="98"/>
    </location>
</feature>
<sequence length="522" mass="56752">MGNSASPRPEMAFPAGINTTQVKVSIPFQYHTLEEGLDDENDSDDPAKYRSSKGGLRVNTTNFDGPDAPTGLQNQGSQAADATKRLQFNSLDQNTTSPPRRRHTLPSGGDPLRKSHAHTPSGRRKRSASSSVRAFFSLTQEEATFRKWQYAAYVYICIGAALFAPIPFVGVLEIVKTEALRGNDAIGWALGYMLGDLPAFRWQVVSHNLERWICLPERLTREKGYDPTSLGWVAHLRHSYFGEANTRLLMCGYCVIVIAVGLMVVFRLSPFYEVDTRRKVFHFMMVAMFLPLTFIDPAFVALALTIVLILFLLLDLLRASQLPPLSKPLASFLAPYVDGRDLRGPVVVSHIFLLIGCAIPLWLSLGSLPRTTTATDTNSYRDGWELPAREVAMVSGVICVGLGDAAASLIGRRYGHRKWLWGGGKSLEGSLAFAVAVFAGLVASHMWLRIGGWSSPGANTKTNPNSGSSSGGSLESWWDGATLAKACACATMASLTEAVLTGGNDNVIVPVVLWTCVKSLGV</sequence>
<dbReference type="eggNOG" id="KOG2468">
    <property type="taxonomic scope" value="Eukaryota"/>
</dbReference>
<evidence type="ECO:0000256" key="2">
    <source>
        <dbReference type="ARBA" id="ARBA00010794"/>
    </source>
</evidence>
<evidence type="ECO:0000256" key="7">
    <source>
        <dbReference type="ARBA" id="ARBA00022824"/>
    </source>
</evidence>
<feature type="transmembrane region" description="Helical" evidence="11">
    <location>
        <begin position="247"/>
        <end position="268"/>
    </location>
</feature>
<protein>
    <recommendedName>
        <fullName evidence="3">dolichol kinase</fullName>
        <ecNumber evidence="3">2.7.1.108</ecNumber>
    </recommendedName>
</protein>
<dbReference type="EC" id="2.7.1.108" evidence="3"/>
<feature type="transmembrane region" description="Helical" evidence="11">
    <location>
        <begin position="430"/>
        <end position="448"/>
    </location>
</feature>
<keyword evidence="6" id="KW-0418">Kinase</keyword>
<feature type="compositionally biased region" description="Acidic residues" evidence="10">
    <location>
        <begin position="35"/>
        <end position="44"/>
    </location>
</feature>
<dbReference type="KEGG" id="ela:UCREL1_2058"/>
<evidence type="ECO:0000256" key="1">
    <source>
        <dbReference type="ARBA" id="ARBA00004477"/>
    </source>
</evidence>